<gene>
    <name evidence="2" type="primary">UNI_1</name>
    <name evidence="2" type="ORF">CM83_65560</name>
</gene>
<protein>
    <submittedName>
        <fullName evidence="2">Protein UNIFOLIATA</fullName>
    </submittedName>
</protein>
<name>A0A0A9XXA6_LYGHE</name>
<evidence type="ECO:0000313" key="2">
    <source>
        <dbReference type="EMBL" id="JAG21915.1"/>
    </source>
</evidence>
<accession>A0A0A9XXA6</accession>
<proteinExistence type="predicted"/>
<organism evidence="2">
    <name type="scientific">Lygus hesperus</name>
    <name type="common">Western plant bug</name>
    <dbReference type="NCBI Taxonomy" id="30085"/>
    <lineage>
        <taxon>Eukaryota</taxon>
        <taxon>Metazoa</taxon>
        <taxon>Ecdysozoa</taxon>
        <taxon>Arthropoda</taxon>
        <taxon>Hexapoda</taxon>
        <taxon>Insecta</taxon>
        <taxon>Pterygota</taxon>
        <taxon>Neoptera</taxon>
        <taxon>Paraneoptera</taxon>
        <taxon>Hemiptera</taxon>
        <taxon>Heteroptera</taxon>
        <taxon>Panheteroptera</taxon>
        <taxon>Cimicomorpha</taxon>
        <taxon>Miridae</taxon>
        <taxon>Mirini</taxon>
        <taxon>Lygus</taxon>
    </lineage>
</organism>
<sequence length="109" mass="12256">MFSQYTRRSSSTPTHRLATRPRPTPQALRTTTAPSTAPTTTRPLQRSEAFLDWIPKNHFVAAENNPHKTPVNRYLGVCLPNNNLNLVTTLCATNLQKQVGEFPLAEQTR</sequence>
<dbReference type="AlphaFoldDB" id="A0A0A9XXA6"/>
<dbReference type="EMBL" id="GBHO01021689">
    <property type="protein sequence ID" value="JAG21915.1"/>
    <property type="molecule type" value="Transcribed_RNA"/>
</dbReference>
<reference evidence="2" key="1">
    <citation type="journal article" date="2014" name="PLoS ONE">
        <title>Transcriptome-Based Identification of ABC Transporters in the Western Tarnished Plant Bug Lygus hesperus.</title>
        <authorList>
            <person name="Hull J.J."/>
            <person name="Chaney K."/>
            <person name="Geib S.M."/>
            <person name="Fabrick J.A."/>
            <person name="Brent C.S."/>
            <person name="Walsh D."/>
            <person name="Lavine L.C."/>
        </authorList>
    </citation>
    <scope>NUCLEOTIDE SEQUENCE</scope>
</reference>
<feature type="region of interest" description="Disordered" evidence="1">
    <location>
        <begin position="1"/>
        <end position="45"/>
    </location>
</feature>
<feature type="compositionally biased region" description="Polar residues" evidence="1">
    <location>
        <begin position="1"/>
        <end position="14"/>
    </location>
</feature>
<feature type="compositionally biased region" description="Low complexity" evidence="1">
    <location>
        <begin position="27"/>
        <end position="44"/>
    </location>
</feature>
<reference evidence="2" key="2">
    <citation type="submission" date="2014-07" db="EMBL/GenBank/DDBJ databases">
        <authorList>
            <person name="Hull J."/>
        </authorList>
    </citation>
    <scope>NUCLEOTIDE SEQUENCE</scope>
</reference>
<evidence type="ECO:0000256" key="1">
    <source>
        <dbReference type="SAM" id="MobiDB-lite"/>
    </source>
</evidence>